<feature type="non-terminal residue" evidence="7">
    <location>
        <position position="1"/>
    </location>
</feature>
<dbReference type="Proteomes" id="UP001497623">
    <property type="component" value="Unassembled WGS sequence"/>
</dbReference>
<feature type="transmembrane region" description="Helical" evidence="5">
    <location>
        <begin position="82"/>
        <end position="101"/>
    </location>
</feature>
<protein>
    <recommendedName>
        <fullName evidence="6">Major facilitator superfamily (MFS) profile domain-containing protein</fullName>
    </recommendedName>
</protein>
<evidence type="ECO:0000259" key="6">
    <source>
        <dbReference type="PROSITE" id="PS50850"/>
    </source>
</evidence>
<feature type="transmembrane region" description="Helical" evidence="5">
    <location>
        <begin position="169"/>
        <end position="189"/>
    </location>
</feature>
<keyword evidence="2 5" id="KW-0812">Transmembrane</keyword>
<dbReference type="EMBL" id="CAXKWB010030489">
    <property type="protein sequence ID" value="CAL4137680.1"/>
    <property type="molecule type" value="Genomic_DNA"/>
</dbReference>
<dbReference type="PROSITE" id="PS50850">
    <property type="entry name" value="MFS"/>
    <property type="match status" value="1"/>
</dbReference>
<feature type="transmembrane region" description="Helical" evidence="5">
    <location>
        <begin position="345"/>
        <end position="365"/>
    </location>
</feature>
<name>A0AAV2RVK6_MEGNR</name>
<feature type="transmembrane region" description="Helical" evidence="5">
    <location>
        <begin position="316"/>
        <end position="336"/>
    </location>
</feature>
<feature type="non-terminal residue" evidence="7">
    <location>
        <position position="402"/>
    </location>
</feature>
<keyword evidence="4 5" id="KW-0472">Membrane</keyword>
<feature type="transmembrane region" description="Helical" evidence="5">
    <location>
        <begin position="195"/>
        <end position="213"/>
    </location>
</feature>
<dbReference type="Pfam" id="PF00083">
    <property type="entry name" value="Sugar_tr"/>
    <property type="match status" value="1"/>
</dbReference>
<sequence>AAKENVEGIVQITKDEEIGQIPLDEGRHRTIRQVVIVAIASLWFMSLGILLAFSNGAEADIRRHGKTIYGTPITFSSKQLDMLSSMIYVGSIPGSLLWGWLPGKLGRKAAILLLVLPHSIGWLVTGLAVNPVMLLTGRFIHGIAQGATSVASITYIVEIGESSIRGKLLIFTQIFIAIGFFITVTLGLGLHYFQFAYLGVTFSIISFVLHLPLPESPLYLVVNGRQEEAKKILIKLRGSMTEIESEIFNLKHENEYLKNQSVLTNLLQPQVLKSLAVVITVFLIQNMSGLYVFYFNATRIIVDSTRNSPGAIDERLAVVLSFILQLAGTVIAISYIDKIGRKKSIIMSLLLVAICNFIMGSYDIVTKNTCISNCFNEMNSTTTEIVTAAIDQTTFTADNDNI</sequence>
<feature type="domain" description="Major facilitator superfamily (MFS) profile" evidence="6">
    <location>
        <begin position="34"/>
        <end position="402"/>
    </location>
</feature>
<dbReference type="AlphaFoldDB" id="A0AAV2RVK6"/>
<evidence type="ECO:0000256" key="1">
    <source>
        <dbReference type="ARBA" id="ARBA00004141"/>
    </source>
</evidence>
<proteinExistence type="predicted"/>
<evidence type="ECO:0000256" key="3">
    <source>
        <dbReference type="ARBA" id="ARBA00022989"/>
    </source>
</evidence>
<comment type="caution">
    <text evidence="7">The sequence shown here is derived from an EMBL/GenBank/DDBJ whole genome shotgun (WGS) entry which is preliminary data.</text>
</comment>
<evidence type="ECO:0000256" key="2">
    <source>
        <dbReference type="ARBA" id="ARBA00022692"/>
    </source>
</evidence>
<dbReference type="InterPro" id="IPR036259">
    <property type="entry name" value="MFS_trans_sf"/>
</dbReference>
<evidence type="ECO:0000256" key="4">
    <source>
        <dbReference type="ARBA" id="ARBA00023136"/>
    </source>
</evidence>
<dbReference type="InterPro" id="IPR005828">
    <property type="entry name" value="MFS_sugar_transport-like"/>
</dbReference>
<dbReference type="PROSITE" id="PS00217">
    <property type="entry name" value="SUGAR_TRANSPORT_2"/>
    <property type="match status" value="1"/>
</dbReference>
<dbReference type="InterPro" id="IPR005829">
    <property type="entry name" value="Sugar_transporter_CS"/>
</dbReference>
<dbReference type="GO" id="GO:0022857">
    <property type="term" value="F:transmembrane transporter activity"/>
    <property type="evidence" value="ECO:0007669"/>
    <property type="project" value="InterPro"/>
</dbReference>
<feature type="transmembrane region" description="Helical" evidence="5">
    <location>
        <begin position="275"/>
        <end position="296"/>
    </location>
</feature>
<keyword evidence="3 5" id="KW-1133">Transmembrane helix</keyword>
<comment type="subcellular location">
    <subcellularLocation>
        <location evidence="1">Membrane</location>
        <topology evidence="1">Multi-pass membrane protein</topology>
    </subcellularLocation>
</comment>
<dbReference type="InterPro" id="IPR050549">
    <property type="entry name" value="MFS_Trehalose_Transporter"/>
</dbReference>
<gene>
    <name evidence="7" type="ORF">MNOR_LOCUS28120</name>
</gene>
<dbReference type="Gene3D" id="1.20.1250.20">
    <property type="entry name" value="MFS general substrate transporter like domains"/>
    <property type="match status" value="1"/>
</dbReference>
<dbReference type="GO" id="GO:0016020">
    <property type="term" value="C:membrane"/>
    <property type="evidence" value="ECO:0007669"/>
    <property type="project" value="UniProtKB-SubCell"/>
</dbReference>
<evidence type="ECO:0000313" key="8">
    <source>
        <dbReference type="Proteomes" id="UP001497623"/>
    </source>
</evidence>
<feature type="transmembrane region" description="Helical" evidence="5">
    <location>
        <begin position="110"/>
        <end position="133"/>
    </location>
</feature>
<accession>A0AAV2RVK6</accession>
<dbReference type="PANTHER" id="PTHR48021">
    <property type="match status" value="1"/>
</dbReference>
<dbReference type="SUPFAM" id="SSF103473">
    <property type="entry name" value="MFS general substrate transporter"/>
    <property type="match status" value="1"/>
</dbReference>
<reference evidence="7 8" key="1">
    <citation type="submission" date="2024-05" db="EMBL/GenBank/DDBJ databases">
        <authorList>
            <person name="Wallberg A."/>
        </authorList>
    </citation>
    <scope>NUCLEOTIDE SEQUENCE [LARGE SCALE GENOMIC DNA]</scope>
</reference>
<keyword evidence="8" id="KW-1185">Reference proteome</keyword>
<evidence type="ECO:0000313" key="7">
    <source>
        <dbReference type="EMBL" id="CAL4137680.1"/>
    </source>
</evidence>
<dbReference type="PANTHER" id="PTHR48021:SF1">
    <property type="entry name" value="GH07001P-RELATED"/>
    <property type="match status" value="1"/>
</dbReference>
<evidence type="ECO:0000256" key="5">
    <source>
        <dbReference type="SAM" id="Phobius"/>
    </source>
</evidence>
<organism evidence="7 8">
    <name type="scientific">Meganyctiphanes norvegica</name>
    <name type="common">Northern krill</name>
    <name type="synonym">Thysanopoda norvegica</name>
    <dbReference type="NCBI Taxonomy" id="48144"/>
    <lineage>
        <taxon>Eukaryota</taxon>
        <taxon>Metazoa</taxon>
        <taxon>Ecdysozoa</taxon>
        <taxon>Arthropoda</taxon>
        <taxon>Crustacea</taxon>
        <taxon>Multicrustacea</taxon>
        <taxon>Malacostraca</taxon>
        <taxon>Eumalacostraca</taxon>
        <taxon>Eucarida</taxon>
        <taxon>Euphausiacea</taxon>
        <taxon>Euphausiidae</taxon>
        <taxon>Meganyctiphanes</taxon>
    </lineage>
</organism>
<dbReference type="InterPro" id="IPR020846">
    <property type="entry name" value="MFS_dom"/>
</dbReference>
<feature type="transmembrane region" description="Helical" evidence="5">
    <location>
        <begin position="34"/>
        <end position="53"/>
    </location>
</feature>